<dbReference type="Proteomes" id="UP000033423">
    <property type="component" value="Unassembled WGS sequence"/>
</dbReference>
<comment type="caution">
    <text evidence="1">The sequence shown here is derived from an EMBL/GenBank/DDBJ whole genome shotgun (WGS) entry which is preliminary data.</text>
</comment>
<gene>
    <name evidence="1" type="ORF">MBAV_005642</name>
</gene>
<name>A0A0F3GJU2_9BACT</name>
<proteinExistence type="predicted"/>
<protein>
    <submittedName>
        <fullName evidence="1">Uncharacterized protein</fullName>
    </submittedName>
</protein>
<evidence type="ECO:0000313" key="2">
    <source>
        <dbReference type="Proteomes" id="UP000033423"/>
    </source>
</evidence>
<sequence>MAKKEGGLWPLLWRTTLPSPLLRPGGASRNKTIFALKGAIRFEQAYSGRKP</sequence>
<dbReference type="AlphaFoldDB" id="A0A0F3GJU2"/>
<reference evidence="1 2" key="1">
    <citation type="submission" date="2015-02" db="EMBL/GenBank/DDBJ databases">
        <title>Single-cell genomics of uncultivated deep-branching MTB reveals a conserved set of magnetosome genes.</title>
        <authorList>
            <person name="Kolinko S."/>
            <person name="Richter M."/>
            <person name="Glockner F.O."/>
            <person name="Brachmann A."/>
            <person name="Schuler D."/>
        </authorList>
    </citation>
    <scope>NUCLEOTIDE SEQUENCE [LARGE SCALE GENOMIC DNA]</scope>
    <source>
        <strain evidence="1">TM-1</strain>
    </source>
</reference>
<evidence type="ECO:0000313" key="1">
    <source>
        <dbReference type="EMBL" id="KJU82161.1"/>
    </source>
</evidence>
<organism evidence="1 2">
    <name type="scientific">Candidatus Magnetobacterium bavaricum</name>
    <dbReference type="NCBI Taxonomy" id="29290"/>
    <lineage>
        <taxon>Bacteria</taxon>
        <taxon>Pseudomonadati</taxon>
        <taxon>Nitrospirota</taxon>
        <taxon>Thermodesulfovibrionia</taxon>
        <taxon>Thermodesulfovibrionales</taxon>
        <taxon>Candidatus Magnetobacteriaceae</taxon>
        <taxon>Candidatus Magnetobacterium</taxon>
    </lineage>
</organism>
<accession>A0A0F3GJU2</accession>
<keyword evidence="2" id="KW-1185">Reference proteome</keyword>
<dbReference type="EMBL" id="LACI01002410">
    <property type="protein sequence ID" value="KJU82161.1"/>
    <property type="molecule type" value="Genomic_DNA"/>
</dbReference>